<dbReference type="AlphaFoldDB" id="A0A9W8MNB6"/>
<sequence length="198" mass="22582">MSNILPPDNWIPEMPESSYIRLPPPTDLFRQPRLTTIYSDGGDRDSIPPQEHAPERGSEESVSTYTSIPETPAPLIHAPQLPPGMTVPIHPGINFARIEEMDHSEQHEGLEDSNGMLEIMQMKPDGIVKPGSQRIPEELSGREDFMRLWDGFSEAITKAWTRIEKPQVLEDIYWPASQPAFREFLQMLEEWNQSLSHV</sequence>
<gene>
    <name evidence="2" type="ORF">H1R20_g805</name>
</gene>
<dbReference type="Proteomes" id="UP001140091">
    <property type="component" value="Unassembled WGS sequence"/>
</dbReference>
<evidence type="ECO:0000313" key="3">
    <source>
        <dbReference type="Proteomes" id="UP001140091"/>
    </source>
</evidence>
<organism evidence="2 3">
    <name type="scientific">Candolleomyces eurysporus</name>
    <dbReference type="NCBI Taxonomy" id="2828524"/>
    <lineage>
        <taxon>Eukaryota</taxon>
        <taxon>Fungi</taxon>
        <taxon>Dikarya</taxon>
        <taxon>Basidiomycota</taxon>
        <taxon>Agaricomycotina</taxon>
        <taxon>Agaricomycetes</taxon>
        <taxon>Agaricomycetidae</taxon>
        <taxon>Agaricales</taxon>
        <taxon>Agaricineae</taxon>
        <taxon>Psathyrellaceae</taxon>
        <taxon>Candolleomyces</taxon>
    </lineage>
</organism>
<feature type="compositionally biased region" description="Basic and acidic residues" evidence="1">
    <location>
        <begin position="41"/>
        <end position="59"/>
    </location>
</feature>
<protein>
    <submittedName>
        <fullName evidence="2">Uncharacterized protein</fullName>
    </submittedName>
</protein>
<reference evidence="2" key="1">
    <citation type="submission" date="2022-06" db="EMBL/GenBank/DDBJ databases">
        <title>Genome Sequence of Candolleomyces eurysporus.</title>
        <authorList>
            <person name="Buettner E."/>
        </authorList>
    </citation>
    <scope>NUCLEOTIDE SEQUENCE</scope>
    <source>
        <strain evidence="2">VTCC 930004</strain>
    </source>
</reference>
<accession>A0A9W8MNB6</accession>
<comment type="caution">
    <text evidence="2">The sequence shown here is derived from an EMBL/GenBank/DDBJ whole genome shotgun (WGS) entry which is preliminary data.</text>
</comment>
<proteinExistence type="predicted"/>
<keyword evidence="3" id="KW-1185">Reference proteome</keyword>
<name>A0A9W8MNB6_9AGAR</name>
<feature type="non-terminal residue" evidence="2">
    <location>
        <position position="1"/>
    </location>
</feature>
<feature type="region of interest" description="Disordered" evidence="1">
    <location>
        <begin position="1"/>
        <end position="66"/>
    </location>
</feature>
<evidence type="ECO:0000313" key="2">
    <source>
        <dbReference type="EMBL" id="KAJ2936292.1"/>
    </source>
</evidence>
<evidence type="ECO:0000256" key="1">
    <source>
        <dbReference type="SAM" id="MobiDB-lite"/>
    </source>
</evidence>
<dbReference type="EMBL" id="JANBPK010000105">
    <property type="protein sequence ID" value="KAJ2936292.1"/>
    <property type="molecule type" value="Genomic_DNA"/>
</dbReference>